<evidence type="ECO:0000256" key="1">
    <source>
        <dbReference type="ARBA" id="ARBA00000677"/>
    </source>
</evidence>
<feature type="transmembrane region" description="Helical" evidence="7">
    <location>
        <begin position="31"/>
        <end position="50"/>
    </location>
</feature>
<dbReference type="PRINTS" id="PR00727">
    <property type="entry name" value="LEADERPTASE"/>
</dbReference>
<evidence type="ECO:0000256" key="5">
    <source>
        <dbReference type="ARBA" id="ARBA00022801"/>
    </source>
</evidence>
<keyword evidence="7" id="KW-0472">Membrane</keyword>
<dbReference type="InterPro" id="IPR019533">
    <property type="entry name" value="Peptidase_S26"/>
</dbReference>
<comment type="similarity">
    <text evidence="3 7">Belongs to the peptidase S26 family.</text>
</comment>
<dbReference type="GO" id="GO:0004252">
    <property type="term" value="F:serine-type endopeptidase activity"/>
    <property type="evidence" value="ECO:0007669"/>
    <property type="project" value="InterPro"/>
</dbReference>
<dbReference type="KEGG" id="sman:C12CBH8_17340"/>
<dbReference type="RefSeq" id="WP_171846249.1">
    <property type="nucleotide sequence ID" value="NZ_AP023321.1"/>
</dbReference>
<dbReference type="NCBIfam" id="TIGR02227">
    <property type="entry name" value="sigpep_I_bact"/>
    <property type="match status" value="1"/>
</dbReference>
<proteinExistence type="inferred from homology"/>
<dbReference type="PANTHER" id="PTHR43390">
    <property type="entry name" value="SIGNAL PEPTIDASE I"/>
    <property type="match status" value="1"/>
</dbReference>
<evidence type="ECO:0000259" key="8">
    <source>
        <dbReference type="Pfam" id="PF10502"/>
    </source>
</evidence>
<dbReference type="GO" id="GO:0009003">
    <property type="term" value="F:signal peptidase activity"/>
    <property type="evidence" value="ECO:0007669"/>
    <property type="project" value="UniProtKB-EC"/>
</dbReference>
<evidence type="ECO:0000256" key="3">
    <source>
        <dbReference type="ARBA" id="ARBA00009370"/>
    </source>
</evidence>
<dbReference type="PROSITE" id="PS00761">
    <property type="entry name" value="SPASE_I_3"/>
    <property type="match status" value="1"/>
</dbReference>
<comment type="catalytic activity">
    <reaction evidence="1 7">
        <text>Cleavage of hydrophobic, N-terminal signal or leader sequences from secreted and periplasmic proteins.</text>
        <dbReference type="EC" id="3.4.21.89"/>
    </reaction>
</comment>
<dbReference type="InterPro" id="IPR000223">
    <property type="entry name" value="Pept_S26A_signal_pept_1"/>
</dbReference>
<keyword evidence="7" id="KW-0645">Protease</keyword>
<dbReference type="EC" id="3.4.21.89" evidence="4 7"/>
<evidence type="ECO:0000256" key="7">
    <source>
        <dbReference type="RuleBase" id="RU362042"/>
    </source>
</evidence>
<dbReference type="InterPro" id="IPR036286">
    <property type="entry name" value="LexA/Signal_pep-like_sf"/>
</dbReference>
<keyword evidence="7" id="KW-0812">Transmembrane</keyword>
<evidence type="ECO:0000313" key="10">
    <source>
        <dbReference type="Proteomes" id="UP000593890"/>
    </source>
</evidence>
<evidence type="ECO:0000313" key="9">
    <source>
        <dbReference type="EMBL" id="BCI61095.1"/>
    </source>
</evidence>
<feature type="active site" evidence="6">
    <location>
        <position position="59"/>
    </location>
</feature>
<evidence type="ECO:0000256" key="2">
    <source>
        <dbReference type="ARBA" id="ARBA00004401"/>
    </source>
</evidence>
<dbReference type="CDD" id="cd06530">
    <property type="entry name" value="S26_SPase_I"/>
    <property type="match status" value="1"/>
</dbReference>
<keyword evidence="10" id="KW-1185">Reference proteome</keyword>
<dbReference type="Gene3D" id="2.10.109.10">
    <property type="entry name" value="Umud Fragment, subunit A"/>
    <property type="match status" value="1"/>
</dbReference>
<dbReference type="Pfam" id="PF10502">
    <property type="entry name" value="Peptidase_S26"/>
    <property type="match status" value="1"/>
</dbReference>
<evidence type="ECO:0000256" key="6">
    <source>
        <dbReference type="PIRSR" id="PIRSR600223-1"/>
    </source>
</evidence>
<dbReference type="SUPFAM" id="SSF51306">
    <property type="entry name" value="LexA/Signal peptidase"/>
    <property type="match status" value="1"/>
</dbReference>
<dbReference type="Proteomes" id="UP000593890">
    <property type="component" value="Chromosome"/>
</dbReference>
<accession>A0A7I8D4Y0</accession>
<keyword evidence="7" id="KW-1133">Transmembrane helix</keyword>
<protein>
    <recommendedName>
        <fullName evidence="4 7">Signal peptidase I</fullName>
        <ecNumber evidence="4 7">3.4.21.89</ecNumber>
    </recommendedName>
</protein>
<dbReference type="AlphaFoldDB" id="A0A7I8D4Y0"/>
<feature type="active site" evidence="6">
    <location>
        <position position="98"/>
    </location>
</feature>
<evidence type="ECO:0000256" key="4">
    <source>
        <dbReference type="ARBA" id="ARBA00013208"/>
    </source>
</evidence>
<sequence>MAREKKQDVPSRVDGLVDTFSLRRFLDAEDWMKTICAALAVVVIVFGFVFHTVQVQGRSMQPTLHNKDRILVSSMFYTPEDGDIVVVRQPGYDHPLIKRVIATEGQTVNIDFNQHKVYVDGEELYEPYVSGPIRDQGVYPFEYPVTVPEGCIFVLGDNRNNSSDSRYFGFAKVDHIVGKALFRFLPFSDFGSVD</sequence>
<dbReference type="GO" id="GO:0005886">
    <property type="term" value="C:plasma membrane"/>
    <property type="evidence" value="ECO:0007669"/>
    <property type="project" value="UniProtKB-SubCell"/>
</dbReference>
<dbReference type="InterPro" id="IPR019758">
    <property type="entry name" value="Pept_S26A_signal_pept_1_CS"/>
</dbReference>
<gene>
    <name evidence="9" type="ORF">C12CBH8_17340</name>
</gene>
<dbReference type="EMBL" id="AP023321">
    <property type="protein sequence ID" value="BCI61095.1"/>
    <property type="molecule type" value="Genomic_DNA"/>
</dbReference>
<dbReference type="GO" id="GO:0006465">
    <property type="term" value="P:signal peptide processing"/>
    <property type="evidence" value="ECO:0007669"/>
    <property type="project" value="InterPro"/>
</dbReference>
<comment type="subcellular location">
    <subcellularLocation>
        <location evidence="2">Cell membrane</location>
        <topology evidence="2">Single-pass type II membrane protein</topology>
    </subcellularLocation>
    <subcellularLocation>
        <location evidence="7">Membrane</location>
        <topology evidence="7">Single-pass type II membrane protein</topology>
    </subcellularLocation>
</comment>
<name>A0A7I8D4Y0_9FIRM</name>
<feature type="domain" description="Peptidase S26" evidence="8">
    <location>
        <begin position="30"/>
        <end position="184"/>
    </location>
</feature>
<keyword evidence="5 7" id="KW-0378">Hydrolase</keyword>
<organism evidence="9 10">
    <name type="scientific">Solibaculum mannosilyticum</name>
    <dbReference type="NCBI Taxonomy" id="2780922"/>
    <lineage>
        <taxon>Bacteria</taxon>
        <taxon>Bacillati</taxon>
        <taxon>Bacillota</taxon>
        <taxon>Clostridia</taxon>
        <taxon>Eubacteriales</taxon>
        <taxon>Oscillospiraceae</taxon>
        <taxon>Solibaculum</taxon>
    </lineage>
</organism>
<reference evidence="10" key="1">
    <citation type="submission" date="2020-07" db="EMBL/GenBank/DDBJ databases">
        <title>Complete genome sequencing of Clostridia bacterium strain 12CBH8.</title>
        <authorList>
            <person name="Sakamoto M."/>
            <person name="Murakami T."/>
            <person name="Mori H."/>
        </authorList>
    </citation>
    <scope>NUCLEOTIDE SEQUENCE [LARGE SCALE GENOMIC DNA]</scope>
    <source>
        <strain evidence="10">12CBH8</strain>
    </source>
</reference>
<dbReference type="PANTHER" id="PTHR43390:SF1">
    <property type="entry name" value="CHLOROPLAST PROCESSING PEPTIDASE"/>
    <property type="match status" value="1"/>
</dbReference>